<evidence type="ECO:0000313" key="1">
    <source>
        <dbReference type="Proteomes" id="UP000695022"/>
    </source>
</evidence>
<organism evidence="1 2">
    <name type="scientific">Priapulus caudatus</name>
    <name type="common">Priapulid worm</name>
    <dbReference type="NCBI Taxonomy" id="37621"/>
    <lineage>
        <taxon>Eukaryota</taxon>
        <taxon>Metazoa</taxon>
        <taxon>Ecdysozoa</taxon>
        <taxon>Scalidophora</taxon>
        <taxon>Priapulida</taxon>
        <taxon>Priapulimorpha</taxon>
        <taxon>Priapulimorphida</taxon>
        <taxon>Priapulidae</taxon>
        <taxon>Priapulus</taxon>
    </lineage>
</organism>
<name>A0ABM1EWY1_PRICU</name>
<dbReference type="RefSeq" id="XP_014676702.1">
    <property type="nucleotide sequence ID" value="XM_014821216.1"/>
</dbReference>
<dbReference type="GeneID" id="106816596"/>
<accession>A0ABM1EWY1</accession>
<protein>
    <submittedName>
        <fullName evidence="2">Palmitoyltransferase ZDHHC6-like</fullName>
    </submittedName>
</protein>
<sequence length="134" mass="15322">MFLVEMVGISAVTTGDDFCLSLSQAEQKYQKEEKRTRAVKYTIVESYGGALLPVSKGCRVLCGIPYSDEPRIRLETGDEVRVTRWKRHWMYGEQVTQPPMTVPPRGWFPRRCAVELINGDCDFPPPRVAKKKQN</sequence>
<keyword evidence="1" id="KW-1185">Reference proteome</keyword>
<evidence type="ECO:0000313" key="2">
    <source>
        <dbReference type="RefSeq" id="XP_014676702.1"/>
    </source>
</evidence>
<reference evidence="2" key="1">
    <citation type="submission" date="2025-08" db="UniProtKB">
        <authorList>
            <consortium name="RefSeq"/>
        </authorList>
    </citation>
    <scope>IDENTIFICATION</scope>
</reference>
<gene>
    <name evidence="2" type="primary">LOC106816596</name>
</gene>
<proteinExistence type="predicted"/>
<dbReference type="Proteomes" id="UP000695022">
    <property type="component" value="Unplaced"/>
</dbReference>